<dbReference type="EMBL" id="JANBVO010000068">
    <property type="protein sequence ID" value="KAJ9131356.1"/>
    <property type="molecule type" value="Genomic_DNA"/>
</dbReference>
<dbReference type="Proteomes" id="UP001174694">
    <property type="component" value="Unassembled WGS sequence"/>
</dbReference>
<gene>
    <name evidence="1" type="ORF">NKR23_g11733</name>
</gene>
<protein>
    <submittedName>
        <fullName evidence="1">Uncharacterized protein</fullName>
    </submittedName>
</protein>
<name>A0AA38VGI0_9PEZI</name>
<organism evidence="1 2">
    <name type="scientific">Pleurostoma richardsiae</name>
    <dbReference type="NCBI Taxonomy" id="41990"/>
    <lineage>
        <taxon>Eukaryota</taxon>
        <taxon>Fungi</taxon>
        <taxon>Dikarya</taxon>
        <taxon>Ascomycota</taxon>
        <taxon>Pezizomycotina</taxon>
        <taxon>Sordariomycetes</taxon>
        <taxon>Sordariomycetidae</taxon>
        <taxon>Calosphaeriales</taxon>
        <taxon>Pleurostomataceae</taxon>
        <taxon>Pleurostoma</taxon>
    </lineage>
</organism>
<keyword evidence="2" id="KW-1185">Reference proteome</keyword>
<reference evidence="1" key="1">
    <citation type="submission" date="2022-07" db="EMBL/GenBank/DDBJ databases">
        <title>Fungi with potential for degradation of polypropylene.</title>
        <authorList>
            <person name="Gostincar C."/>
        </authorList>
    </citation>
    <scope>NUCLEOTIDE SEQUENCE</scope>
    <source>
        <strain evidence="1">EXF-13308</strain>
    </source>
</reference>
<sequence length="150" mass="16052">MALFPLPLSLATPVSTGPGNVASVTSFSAAAQGNGTSSWVFSVIFTDHPVPTRCTLIRSCPADDLCGDNGTMQPCDDSAVFAGWLKPDDSHALLGIALLRDEDAAELAVHNVRYSQLEWKEKFGGFVQVYAGPNHFIDTMVPWAPVKRSS</sequence>
<evidence type="ECO:0000313" key="1">
    <source>
        <dbReference type="EMBL" id="KAJ9131356.1"/>
    </source>
</evidence>
<comment type="caution">
    <text evidence="1">The sequence shown here is derived from an EMBL/GenBank/DDBJ whole genome shotgun (WGS) entry which is preliminary data.</text>
</comment>
<evidence type="ECO:0000313" key="2">
    <source>
        <dbReference type="Proteomes" id="UP001174694"/>
    </source>
</evidence>
<proteinExistence type="predicted"/>
<accession>A0AA38VGI0</accession>
<dbReference type="AlphaFoldDB" id="A0AA38VGI0"/>